<evidence type="ECO:0008006" key="3">
    <source>
        <dbReference type="Google" id="ProtNLM"/>
    </source>
</evidence>
<dbReference type="RefSeq" id="WP_157338901.1">
    <property type="nucleotide sequence ID" value="NZ_RHLK01000028.1"/>
</dbReference>
<comment type="caution">
    <text evidence="1">The sequence shown here is derived from an EMBL/GenBank/DDBJ whole genome shotgun (WGS) entry which is preliminary data.</text>
</comment>
<dbReference type="OrthoDB" id="43895at2"/>
<name>A0A7X3K252_9BACL</name>
<sequence length="256" mass="29422">MKFSKKRDKFVLFASLLLAAAVLIQLTMYAEPARAVMVNYSNLNLIAPDVYVEPGLLGETQDELMSHLHSSDKKIAAVFGKRTSTPYLIYVESQNEQKKYAKNPTGQTYYYPWKNYIVIGPKGLNENVISHEFAHAELRERLNNKNKVPVWFDEGLAAMIDGRYTTNESVWKQLTNDGTKPINYDELNSHQAFSYGTKEAWNHYNLASYEVNRWYTLVGEPGLNRLISELNDGKDFKEQYKIIESEAKFIPTDRTS</sequence>
<dbReference type="EMBL" id="RHLK01000028">
    <property type="protein sequence ID" value="MVP02556.1"/>
    <property type="molecule type" value="Genomic_DNA"/>
</dbReference>
<organism evidence="1 2">
    <name type="scientific">Paenibacillus lutrae</name>
    <dbReference type="NCBI Taxonomy" id="2078573"/>
    <lineage>
        <taxon>Bacteria</taxon>
        <taxon>Bacillati</taxon>
        <taxon>Bacillota</taxon>
        <taxon>Bacilli</taxon>
        <taxon>Bacillales</taxon>
        <taxon>Paenibacillaceae</taxon>
        <taxon>Paenibacillus</taxon>
    </lineage>
</organism>
<evidence type="ECO:0000313" key="1">
    <source>
        <dbReference type="EMBL" id="MVP02556.1"/>
    </source>
</evidence>
<evidence type="ECO:0000313" key="2">
    <source>
        <dbReference type="Proteomes" id="UP000490800"/>
    </source>
</evidence>
<gene>
    <name evidence="1" type="ORF">EDM21_24110</name>
</gene>
<proteinExistence type="predicted"/>
<dbReference type="AlphaFoldDB" id="A0A7X3K252"/>
<reference evidence="1 2" key="1">
    <citation type="journal article" date="2019" name="Microorganisms">
        <title>Paenibacillus lutrae sp. nov., A Chitinolytic Species Isolated from A River Otter in Castril Natural Park, Granada, Spain.</title>
        <authorList>
            <person name="Rodriguez M."/>
            <person name="Reina J.C."/>
            <person name="Bejar V."/>
            <person name="Llamas I."/>
        </authorList>
    </citation>
    <scope>NUCLEOTIDE SEQUENCE [LARGE SCALE GENOMIC DNA]</scope>
    <source>
        <strain evidence="1 2">N10</strain>
    </source>
</reference>
<accession>A0A7X3K252</accession>
<keyword evidence="2" id="KW-1185">Reference proteome</keyword>
<dbReference type="Proteomes" id="UP000490800">
    <property type="component" value="Unassembled WGS sequence"/>
</dbReference>
<protein>
    <recommendedName>
        <fullName evidence="3">Peptidase MA-like domain-containing protein</fullName>
    </recommendedName>
</protein>